<comment type="caution">
    <text evidence="2">The sequence shown here is derived from an EMBL/GenBank/DDBJ whole genome shotgun (WGS) entry which is preliminary data.</text>
</comment>
<keyword evidence="3" id="KW-1185">Reference proteome</keyword>
<dbReference type="Pfam" id="PF23635">
    <property type="entry name" value="Beta-prop_AT5G49610-like"/>
    <property type="match status" value="1"/>
</dbReference>
<accession>A0A5J9SME3</accession>
<protein>
    <recommendedName>
        <fullName evidence="1">F-box protein AT5G49610-like beta-propeller domain-containing protein</fullName>
    </recommendedName>
</protein>
<gene>
    <name evidence="2" type="ORF">EJB05_54433</name>
</gene>
<feature type="non-terminal residue" evidence="2">
    <location>
        <position position="1"/>
    </location>
</feature>
<name>A0A5J9SME3_9POAL</name>
<evidence type="ECO:0000313" key="3">
    <source>
        <dbReference type="Proteomes" id="UP000324897"/>
    </source>
</evidence>
<dbReference type="EMBL" id="RWGY01000633">
    <property type="protein sequence ID" value="TVU00123.1"/>
    <property type="molecule type" value="Genomic_DNA"/>
</dbReference>
<feature type="domain" description="F-box protein AT5G49610-like beta-propeller" evidence="1">
    <location>
        <begin position="3"/>
        <end position="226"/>
    </location>
</feature>
<sequence>MTPPSPRMNCGSRDFYFFPEDGREDGAIAVEALSSGRNFIAEVSTLQSGVWSARAVAEIELLDPSGYVTDILPPVSGKVYMRTSTDCLLELNLVTMNISVLQLPDRVRTGGNFKLSCRQDLGLFLIHAEGALFTVWHNEKGSNGKCNWKLVDGPVRVHEAWNRGKDVEVLGADVNHEYVFLALKDPLVLISVHMTRRTEKVYDNMEFHYMDSVKISPFMMIWPPIFPALSDENNQEGHLL</sequence>
<dbReference type="PANTHER" id="PTHR33207">
    <property type="entry name" value="F-BOX DOMAIN CONTAINING PROTEIN-RELATED"/>
    <property type="match status" value="1"/>
</dbReference>
<dbReference type="Proteomes" id="UP000324897">
    <property type="component" value="Unassembled WGS sequence"/>
</dbReference>
<reference evidence="2 3" key="1">
    <citation type="journal article" date="2019" name="Sci. Rep.">
        <title>A high-quality genome of Eragrostis curvula grass provides insights into Poaceae evolution and supports new strategies to enhance forage quality.</title>
        <authorList>
            <person name="Carballo J."/>
            <person name="Santos B.A.C.M."/>
            <person name="Zappacosta D."/>
            <person name="Garbus I."/>
            <person name="Selva J.P."/>
            <person name="Gallo C.A."/>
            <person name="Diaz A."/>
            <person name="Albertini E."/>
            <person name="Caccamo M."/>
            <person name="Echenique V."/>
        </authorList>
    </citation>
    <scope>NUCLEOTIDE SEQUENCE [LARGE SCALE GENOMIC DNA]</scope>
    <source>
        <strain evidence="3">cv. Victoria</strain>
        <tissue evidence="2">Leaf</tissue>
    </source>
</reference>
<evidence type="ECO:0000259" key="1">
    <source>
        <dbReference type="Pfam" id="PF23635"/>
    </source>
</evidence>
<dbReference type="OrthoDB" id="693544at2759"/>
<dbReference type="InterPro" id="IPR056594">
    <property type="entry name" value="AT5G49610-like_b-prop"/>
</dbReference>
<dbReference type="Gramene" id="TVU00123">
    <property type="protein sequence ID" value="TVU00123"/>
    <property type="gene ID" value="EJB05_54433"/>
</dbReference>
<proteinExistence type="predicted"/>
<dbReference type="AlphaFoldDB" id="A0A5J9SME3"/>
<evidence type="ECO:0000313" key="2">
    <source>
        <dbReference type="EMBL" id="TVU00123.1"/>
    </source>
</evidence>
<organism evidence="2 3">
    <name type="scientific">Eragrostis curvula</name>
    <name type="common">weeping love grass</name>
    <dbReference type="NCBI Taxonomy" id="38414"/>
    <lineage>
        <taxon>Eukaryota</taxon>
        <taxon>Viridiplantae</taxon>
        <taxon>Streptophyta</taxon>
        <taxon>Embryophyta</taxon>
        <taxon>Tracheophyta</taxon>
        <taxon>Spermatophyta</taxon>
        <taxon>Magnoliopsida</taxon>
        <taxon>Liliopsida</taxon>
        <taxon>Poales</taxon>
        <taxon>Poaceae</taxon>
        <taxon>PACMAD clade</taxon>
        <taxon>Chloridoideae</taxon>
        <taxon>Eragrostideae</taxon>
        <taxon>Eragrostidinae</taxon>
        <taxon>Eragrostis</taxon>
    </lineage>
</organism>